<keyword evidence="4" id="KW-1185">Reference proteome</keyword>
<reference evidence="3 4" key="1">
    <citation type="journal article" date="2020" name="ISME J.">
        <title>Comparative genomics reveals insights into cyanobacterial evolution and habitat adaptation.</title>
        <authorList>
            <person name="Chen M.Y."/>
            <person name="Teng W.K."/>
            <person name="Zhao L."/>
            <person name="Hu C.X."/>
            <person name="Zhou Y.K."/>
            <person name="Han B.P."/>
            <person name="Song L.R."/>
            <person name="Shu W.S."/>
        </authorList>
    </citation>
    <scope>NUCLEOTIDE SEQUENCE [LARGE SCALE GENOMIC DNA]</scope>
    <source>
        <strain evidence="3 4">FACHB-723</strain>
    </source>
</reference>
<organism evidence="3 4">
    <name type="scientific">Pseudanabaena mucicola FACHB-723</name>
    <dbReference type="NCBI Taxonomy" id="2692860"/>
    <lineage>
        <taxon>Bacteria</taxon>
        <taxon>Bacillati</taxon>
        <taxon>Cyanobacteriota</taxon>
        <taxon>Cyanophyceae</taxon>
        <taxon>Pseudanabaenales</taxon>
        <taxon>Pseudanabaenaceae</taxon>
        <taxon>Pseudanabaena</taxon>
    </lineage>
</organism>
<dbReference type="SUPFAM" id="SSF47598">
    <property type="entry name" value="Ribbon-helix-helix"/>
    <property type="match status" value="1"/>
</dbReference>
<protein>
    <submittedName>
        <fullName evidence="3">Type II toxin-antitoxin system ParD family antitoxin</fullName>
    </submittedName>
</protein>
<accession>A0ABR7ZWV0</accession>
<gene>
    <name evidence="3" type="ORF">H6F41_07330</name>
</gene>
<proteinExistence type="inferred from homology"/>
<dbReference type="Proteomes" id="UP000642094">
    <property type="component" value="Unassembled WGS sequence"/>
</dbReference>
<dbReference type="InterPro" id="IPR010985">
    <property type="entry name" value="Ribbon_hlx_hlx"/>
</dbReference>
<comment type="caution">
    <text evidence="3">The sequence shown here is derived from an EMBL/GenBank/DDBJ whole genome shotgun (WGS) entry which is preliminary data.</text>
</comment>
<dbReference type="PANTHER" id="PTHR36582">
    <property type="entry name" value="ANTITOXIN PARD"/>
    <property type="match status" value="1"/>
</dbReference>
<evidence type="ECO:0000313" key="3">
    <source>
        <dbReference type="EMBL" id="MBD2187950.1"/>
    </source>
</evidence>
<dbReference type="EMBL" id="JACJQB010000010">
    <property type="protein sequence ID" value="MBD2187950.1"/>
    <property type="molecule type" value="Genomic_DNA"/>
</dbReference>
<evidence type="ECO:0000313" key="4">
    <source>
        <dbReference type="Proteomes" id="UP000642094"/>
    </source>
</evidence>
<name>A0ABR7ZWV0_9CYAN</name>
<evidence type="ECO:0000256" key="1">
    <source>
        <dbReference type="ARBA" id="ARBA00008580"/>
    </source>
</evidence>
<dbReference type="NCBIfam" id="TIGR02606">
    <property type="entry name" value="antidote_CC2985"/>
    <property type="match status" value="1"/>
</dbReference>
<comment type="similarity">
    <text evidence="1">Belongs to the ParD antitoxin family.</text>
</comment>
<keyword evidence="2" id="KW-1277">Toxin-antitoxin system</keyword>
<dbReference type="InterPro" id="IPR038296">
    <property type="entry name" value="ParD_sf"/>
</dbReference>
<evidence type="ECO:0000256" key="2">
    <source>
        <dbReference type="ARBA" id="ARBA00022649"/>
    </source>
</evidence>
<dbReference type="RefSeq" id="WP_190402817.1">
    <property type="nucleotide sequence ID" value="NZ_JACJQB010000010.1"/>
</dbReference>
<dbReference type="Gene3D" id="6.10.10.120">
    <property type="entry name" value="Antitoxin ParD1-like"/>
    <property type="match status" value="1"/>
</dbReference>
<sequence>MTTLTVTLPEALTQYLQEQIASGHYNNTDDYIQTLIQQDQARKTYLEPLILEGIASGDATPMKENDWDTIRQAVRKNYSDRLAESDFT</sequence>
<dbReference type="PANTHER" id="PTHR36582:SF2">
    <property type="entry name" value="ANTITOXIN PARD"/>
    <property type="match status" value="1"/>
</dbReference>
<dbReference type="InterPro" id="IPR022789">
    <property type="entry name" value="ParD"/>
</dbReference>